<name>A0A149Q776_9PROT</name>
<protein>
    <recommendedName>
        <fullName evidence="3">Heme oxygenase</fullName>
    </recommendedName>
</protein>
<accession>A0A149Q776</accession>
<evidence type="ECO:0000313" key="2">
    <source>
        <dbReference type="Proteomes" id="UP000075473"/>
    </source>
</evidence>
<dbReference type="SUPFAM" id="SSF48613">
    <property type="entry name" value="Heme oxygenase-like"/>
    <property type="match status" value="1"/>
</dbReference>
<dbReference type="PATRIC" id="fig|178900.5.peg.1713"/>
<dbReference type="AlphaFoldDB" id="A0A149Q776"/>
<comment type="caution">
    <text evidence="1">The sequence shown here is derived from an EMBL/GenBank/DDBJ whole genome shotgun (WGS) entry which is preliminary data.</text>
</comment>
<dbReference type="EMBL" id="LHZA01000149">
    <property type="protein sequence ID" value="KXU93189.1"/>
    <property type="molecule type" value="Genomic_DNA"/>
</dbReference>
<gene>
    <name evidence="1" type="ORF">AD928_09275</name>
</gene>
<evidence type="ECO:0008006" key="3">
    <source>
        <dbReference type="Google" id="ProtNLM"/>
    </source>
</evidence>
<organism evidence="1 2">
    <name type="scientific">Acetobacter cerevisiae</name>
    <dbReference type="NCBI Taxonomy" id="178900"/>
    <lineage>
        <taxon>Bacteria</taxon>
        <taxon>Pseudomonadati</taxon>
        <taxon>Pseudomonadota</taxon>
        <taxon>Alphaproteobacteria</taxon>
        <taxon>Acetobacterales</taxon>
        <taxon>Acetobacteraceae</taxon>
        <taxon>Acetobacter</taxon>
    </lineage>
</organism>
<sequence>MTQSSRRFFLRDRTHHEHTELDQLIGPLTSETAYRRYLKSLAAFRIGAEQAMSRVRWPESLSGWAPVSLSVMMQADLQDLQEPHSPIPAFPPPASIPALLGVLYVLEGSSLGARFLARQVSALGYTQDFGARHLAIQTASPDNWQHFLRLLESASEWDADVAAGAAHSLFRYAIDAVRHTDRLTETSHG</sequence>
<proteinExistence type="predicted"/>
<reference evidence="1 2" key="1">
    <citation type="submission" date="2015-06" db="EMBL/GenBank/DDBJ databases">
        <title>Improved classification and identification of acetic acid bacteria using matrix-assisted laser desorption/ionization time-of-flight mass spectrometry; Gluconobacter nephelii and Gluconobacter uchimurae are later heterotypic synonyms of Gluconobacter japonicus and Gluconobacter oxydans, respectively.</title>
        <authorList>
            <person name="Li L."/>
            <person name="Cleenwerck I."/>
            <person name="De Vuyst L."/>
            <person name="Vandamme P."/>
        </authorList>
    </citation>
    <scope>NUCLEOTIDE SEQUENCE [LARGE SCALE GENOMIC DNA]</scope>
    <source>
        <strain evidence="1 2">LMG 1625</strain>
    </source>
</reference>
<dbReference type="Gene3D" id="1.20.910.10">
    <property type="entry name" value="Heme oxygenase-like"/>
    <property type="match status" value="1"/>
</dbReference>
<dbReference type="RefSeq" id="WP_062250025.1">
    <property type="nucleotide sequence ID" value="NZ_LHZA01000149.1"/>
</dbReference>
<dbReference type="CDD" id="cd19166">
    <property type="entry name" value="HemeO-bac"/>
    <property type="match status" value="1"/>
</dbReference>
<dbReference type="InterPro" id="IPR016084">
    <property type="entry name" value="Haem_Oase-like_multi-hlx"/>
</dbReference>
<evidence type="ECO:0000313" key="1">
    <source>
        <dbReference type="EMBL" id="KXU93189.1"/>
    </source>
</evidence>
<dbReference type="Proteomes" id="UP000075473">
    <property type="component" value="Unassembled WGS sequence"/>
</dbReference>